<dbReference type="PANTHER" id="PTHR13318">
    <property type="entry name" value="PARTNER OF PAIRED, ISOFORM B-RELATED"/>
    <property type="match status" value="1"/>
</dbReference>
<comment type="caution">
    <text evidence="2">The sequence shown here is derived from an EMBL/GenBank/DDBJ whole genome shotgun (WGS) entry which is preliminary data.</text>
</comment>
<protein>
    <recommendedName>
        <fullName evidence="4">Leucine Rich repeats (2 copies)</fullName>
    </recommendedName>
</protein>
<gene>
    <name evidence="2" type="ORF">LOC68_22130</name>
</gene>
<organism evidence="2 3">
    <name type="scientific">Blastopirellula sediminis</name>
    <dbReference type="NCBI Taxonomy" id="2894196"/>
    <lineage>
        <taxon>Bacteria</taxon>
        <taxon>Pseudomonadati</taxon>
        <taxon>Planctomycetota</taxon>
        <taxon>Planctomycetia</taxon>
        <taxon>Pirellulales</taxon>
        <taxon>Pirellulaceae</taxon>
        <taxon>Blastopirellula</taxon>
    </lineage>
</organism>
<dbReference type="RefSeq" id="WP_230222775.1">
    <property type="nucleotide sequence ID" value="NZ_JAJKFT010000010.1"/>
</dbReference>
<evidence type="ECO:0000313" key="3">
    <source>
        <dbReference type="Proteomes" id="UP001139103"/>
    </source>
</evidence>
<accession>A0A9X1MT45</accession>
<dbReference type="InterPro" id="IPR032675">
    <property type="entry name" value="LRR_dom_sf"/>
</dbReference>
<keyword evidence="1" id="KW-0732">Signal</keyword>
<name>A0A9X1MT45_9BACT</name>
<dbReference type="Gene3D" id="3.80.10.10">
    <property type="entry name" value="Ribonuclease Inhibitor"/>
    <property type="match status" value="2"/>
</dbReference>
<dbReference type="SUPFAM" id="SSF52047">
    <property type="entry name" value="RNI-like"/>
    <property type="match status" value="1"/>
</dbReference>
<evidence type="ECO:0008006" key="4">
    <source>
        <dbReference type="Google" id="ProtNLM"/>
    </source>
</evidence>
<dbReference type="PANTHER" id="PTHR13318:SF233">
    <property type="entry name" value="BACK DOMAIN-CONTAINING PROTEIN"/>
    <property type="match status" value="1"/>
</dbReference>
<feature type="signal peptide" evidence="1">
    <location>
        <begin position="1"/>
        <end position="22"/>
    </location>
</feature>
<evidence type="ECO:0000256" key="1">
    <source>
        <dbReference type="SAM" id="SignalP"/>
    </source>
</evidence>
<proteinExistence type="predicted"/>
<dbReference type="GO" id="GO:0019005">
    <property type="term" value="C:SCF ubiquitin ligase complex"/>
    <property type="evidence" value="ECO:0007669"/>
    <property type="project" value="TreeGrafter"/>
</dbReference>
<evidence type="ECO:0000313" key="2">
    <source>
        <dbReference type="EMBL" id="MCC9631099.1"/>
    </source>
</evidence>
<reference evidence="2" key="1">
    <citation type="submission" date="2021-11" db="EMBL/GenBank/DDBJ databases">
        <title>Genome sequence.</title>
        <authorList>
            <person name="Sun Q."/>
        </authorList>
    </citation>
    <scope>NUCLEOTIDE SEQUENCE</scope>
    <source>
        <strain evidence="2">JC732</strain>
    </source>
</reference>
<dbReference type="Proteomes" id="UP001139103">
    <property type="component" value="Unassembled WGS sequence"/>
</dbReference>
<dbReference type="GO" id="GO:0031146">
    <property type="term" value="P:SCF-dependent proteasomal ubiquitin-dependent protein catabolic process"/>
    <property type="evidence" value="ECO:0007669"/>
    <property type="project" value="TreeGrafter"/>
</dbReference>
<dbReference type="EMBL" id="JAJKFT010000010">
    <property type="protein sequence ID" value="MCC9631099.1"/>
    <property type="molecule type" value="Genomic_DNA"/>
</dbReference>
<sequence length="380" mass="41887">MRIPSLAILFAALLAVCNLSQAAFSQSTDPHNVHLGRNERGEVVSADYSGSGGLRAARLHDYPQLESLYVSYGLTLTADDIAYLATVEQLKSIEVGFAGASGEEVKIEADLAPLAKLKRLKWVHLSKEQMQDDDLKFVAALPELEYLEFRGDTNPWGEKGPVVTDRSVDYLSRASTLKHLLICNAAHLSDKFVEQITRGVPGLEHLDVDSPDLTDESLRLLATRCQNLNWLDLSSGQITDDGVRHLANAKNLEMLWLRSAALTGSCVESVAGLKKLRHLELTVPTVDQRGVETLAALPKLEILALRRPPLTDEQFARFRNHPSLESAFLNGSQLTEKETLATIAALPLLKYISFYGNERLEGVVGKVLAQRSQQPSVERE</sequence>
<keyword evidence="3" id="KW-1185">Reference proteome</keyword>
<feature type="chain" id="PRO_5040932645" description="Leucine Rich repeats (2 copies)" evidence="1">
    <location>
        <begin position="23"/>
        <end position="380"/>
    </location>
</feature>
<dbReference type="AlphaFoldDB" id="A0A9X1MT45"/>